<dbReference type="RefSeq" id="WP_072865702.1">
    <property type="nucleotide sequence ID" value="NZ_FQUI01000039.1"/>
</dbReference>
<gene>
    <name evidence="2" type="ORF">SAMN02745164_01874</name>
</gene>
<evidence type="ECO:0000313" key="3">
    <source>
        <dbReference type="Proteomes" id="UP000184334"/>
    </source>
</evidence>
<evidence type="ECO:0000256" key="1">
    <source>
        <dbReference type="SAM" id="Phobius"/>
    </source>
</evidence>
<name>A0A1M4Z911_MARH1</name>
<proteinExistence type="predicted"/>
<feature type="transmembrane region" description="Helical" evidence="1">
    <location>
        <begin position="74"/>
        <end position="95"/>
    </location>
</feature>
<keyword evidence="3" id="KW-1185">Reference proteome</keyword>
<feature type="transmembrane region" description="Helical" evidence="1">
    <location>
        <begin position="33"/>
        <end position="54"/>
    </location>
</feature>
<dbReference type="OrthoDB" id="1115879at2"/>
<accession>A0A1M4Z911</accession>
<feature type="transmembrane region" description="Helical" evidence="1">
    <location>
        <begin position="116"/>
        <end position="134"/>
    </location>
</feature>
<keyword evidence="1" id="KW-0472">Membrane</keyword>
<dbReference type="AlphaFoldDB" id="A0A1M4Z911"/>
<keyword evidence="1" id="KW-0812">Transmembrane</keyword>
<feature type="transmembrane region" description="Helical" evidence="1">
    <location>
        <begin position="140"/>
        <end position="160"/>
    </location>
</feature>
<organism evidence="2 3">
    <name type="scientific">Marinitoga hydrogenitolerans (strain DSM 16785 / JCM 12826 / AT1271)</name>
    <dbReference type="NCBI Taxonomy" id="1122195"/>
    <lineage>
        <taxon>Bacteria</taxon>
        <taxon>Thermotogati</taxon>
        <taxon>Thermotogota</taxon>
        <taxon>Thermotogae</taxon>
        <taxon>Petrotogales</taxon>
        <taxon>Petrotogaceae</taxon>
        <taxon>Marinitoga</taxon>
    </lineage>
</organism>
<reference evidence="2" key="1">
    <citation type="submission" date="2016-11" db="EMBL/GenBank/DDBJ databases">
        <authorList>
            <person name="Varghese N."/>
            <person name="Submissions S."/>
        </authorList>
    </citation>
    <scope>NUCLEOTIDE SEQUENCE [LARGE SCALE GENOMIC DNA]</scope>
    <source>
        <strain evidence="2">DSM 16785</strain>
    </source>
</reference>
<feature type="transmembrane region" description="Helical" evidence="1">
    <location>
        <begin position="6"/>
        <end position="26"/>
    </location>
</feature>
<comment type="caution">
    <text evidence="2">The sequence shown here is derived from an EMBL/GenBank/DDBJ whole genome shotgun (WGS) entry which is preliminary data.</text>
</comment>
<sequence length="169" mass="19138">MENPLIAAMIQFAILGTAGEVVSKLITKKKISIFKVIYSMFVWAILGVLIKFAFTGFNGFVKELISHNYLPSGRIYQAFFKSLFTNVFFGPWLIIIHRFLDNISKLKLPTDGLKGAMLTLLWFWIPAHTVTFSLSTDWQITLAAIWSFVLGLILGIFTNLKKEKGDENV</sequence>
<dbReference type="STRING" id="1122195.SAMN02745164_01874"/>
<dbReference type="EMBL" id="FQUI01000039">
    <property type="protein sequence ID" value="SHF14475.1"/>
    <property type="molecule type" value="Genomic_DNA"/>
</dbReference>
<dbReference type="Proteomes" id="UP000184334">
    <property type="component" value="Unassembled WGS sequence"/>
</dbReference>
<keyword evidence="1" id="KW-1133">Transmembrane helix</keyword>
<protein>
    <submittedName>
        <fullName evidence="2">Uncharacterized protein</fullName>
    </submittedName>
</protein>
<evidence type="ECO:0000313" key="2">
    <source>
        <dbReference type="EMBL" id="SHF14475.1"/>
    </source>
</evidence>